<evidence type="ECO:0000313" key="4">
    <source>
        <dbReference type="EMBL" id="EGF98082.1"/>
    </source>
</evidence>
<keyword evidence="2" id="KW-0812">Transmembrane</keyword>
<feature type="region of interest" description="Disordered" evidence="1">
    <location>
        <begin position="420"/>
        <end position="448"/>
    </location>
</feature>
<keyword evidence="5" id="KW-1185">Reference proteome</keyword>
<reference evidence="5" key="1">
    <citation type="journal article" date="2011" name="Proc. Natl. Acad. Sci. U.S.A.">
        <title>Obligate biotrophy features unraveled by the genomic analysis of rust fungi.</title>
        <authorList>
            <person name="Duplessis S."/>
            <person name="Cuomo C.A."/>
            <person name="Lin Y.-C."/>
            <person name="Aerts A."/>
            <person name="Tisserant E."/>
            <person name="Veneault-Fourrey C."/>
            <person name="Joly D.L."/>
            <person name="Hacquard S."/>
            <person name="Amselem J."/>
            <person name="Cantarel B.L."/>
            <person name="Chiu R."/>
            <person name="Coutinho P.M."/>
            <person name="Feau N."/>
            <person name="Field M."/>
            <person name="Frey P."/>
            <person name="Gelhaye E."/>
            <person name="Goldberg J."/>
            <person name="Grabherr M.G."/>
            <person name="Kodira C.D."/>
            <person name="Kohler A."/>
            <person name="Kuees U."/>
            <person name="Lindquist E.A."/>
            <person name="Lucas S.M."/>
            <person name="Mago R."/>
            <person name="Mauceli E."/>
            <person name="Morin E."/>
            <person name="Murat C."/>
            <person name="Pangilinan J.L."/>
            <person name="Park R."/>
            <person name="Pearson M."/>
            <person name="Quesneville H."/>
            <person name="Rouhier N."/>
            <person name="Sakthikumar S."/>
            <person name="Salamov A.A."/>
            <person name="Schmutz J."/>
            <person name="Selles B."/>
            <person name="Shapiro H."/>
            <person name="Tanguay P."/>
            <person name="Tuskan G.A."/>
            <person name="Henrissat B."/>
            <person name="Van de Peer Y."/>
            <person name="Rouze P."/>
            <person name="Ellis J.G."/>
            <person name="Dodds P.N."/>
            <person name="Schein J.E."/>
            <person name="Zhong S."/>
            <person name="Hamelin R.C."/>
            <person name="Grigoriev I.V."/>
            <person name="Szabo L.J."/>
            <person name="Martin F."/>
        </authorList>
    </citation>
    <scope>NUCLEOTIDE SEQUENCE [LARGE SCALE GENOMIC DNA]</scope>
    <source>
        <strain evidence="5">98AG31 / pathotype 3-4-7</strain>
    </source>
</reference>
<evidence type="ECO:0000256" key="1">
    <source>
        <dbReference type="SAM" id="MobiDB-lite"/>
    </source>
</evidence>
<keyword evidence="2" id="KW-1133">Transmembrane helix</keyword>
<feature type="region of interest" description="Disordered" evidence="1">
    <location>
        <begin position="241"/>
        <end position="261"/>
    </location>
</feature>
<dbReference type="GeneID" id="18926260"/>
<evidence type="ECO:0000256" key="2">
    <source>
        <dbReference type="SAM" id="Phobius"/>
    </source>
</evidence>
<proteinExistence type="predicted"/>
<feature type="compositionally biased region" description="Polar residues" evidence="1">
    <location>
        <begin position="352"/>
        <end position="367"/>
    </location>
</feature>
<evidence type="ECO:0000256" key="3">
    <source>
        <dbReference type="SAM" id="SignalP"/>
    </source>
</evidence>
<dbReference type="HOGENOM" id="CLU_655766_0_0_1"/>
<feature type="transmembrane region" description="Helical" evidence="2">
    <location>
        <begin position="396"/>
        <end position="414"/>
    </location>
</feature>
<name>F4SB96_MELLP</name>
<gene>
    <name evidence="4" type="ORF">MELLADRAFT_118613</name>
</gene>
<sequence length="468" mass="50295">MAKAHGLLSLLTLASLAAFGATEPLKTTTSKVMTMEGPSETNGALMINVLRTDDLIADHMPSKPLLLEKISHLLIKVEISPSKCLINGHSLPLTSHASRKMIEDGTVKEEVDPKSGRKKLKMNVEMQQVQTLKVPKDSPLVPLGLTKPELLKISEKYMAEGVVGAVLSVTEKPVDVEASTMDGQKLEAEAFQVTIGIQIVEIDGVLLSTTDLPSTDLLELIVHPDPEDPSKVLAITTLAPEAEDEDESSLPESSFEEPSGSLFDSLMKSSLAALPAAALASSANIFEDLMNRLSGSLASDAPVVPEPQTPHHRKPCGMGKHHAAPLPSPSEDASQDSQSAASYSPAGEVQALHQSLATSGNEESSAEQPIVRHHKGFSLRCMLTMFWKHSSTGLKVGIPALFFLALFFAVGKLATRLRERRQESEDSESKALLANHPSEVDEKPFADEEEMRLNNGDVVVIISTPHSP</sequence>
<dbReference type="RefSeq" id="XP_007418674.1">
    <property type="nucleotide sequence ID" value="XM_007418612.1"/>
</dbReference>
<dbReference type="AlphaFoldDB" id="F4SB96"/>
<feature type="signal peptide" evidence="3">
    <location>
        <begin position="1"/>
        <end position="22"/>
    </location>
</feature>
<dbReference type="VEuPathDB" id="FungiDB:MELLADRAFT_118613"/>
<evidence type="ECO:0000313" key="5">
    <source>
        <dbReference type="Proteomes" id="UP000001072"/>
    </source>
</evidence>
<dbReference type="OrthoDB" id="3366756at2759"/>
<keyword evidence="2" id="KW-0472">Membrane</keyword>
<feature type="chain" id="PRO_5003316003" evidence="3">
    <location>
        <begin position="23"/>
        <end position="468"/>
    </location>
</feature>
<feature type="compositionally biased region" description="Low complexity" evidence="1">
    <location>
        <begin position="329"/>
        <end position="346"/>
    </location>
</feature>
<dbReference type="InParanoid" id="F4SB96"/>
<dbReference type="Proteomes" id="UP000001072">
    <property type="component" value="Unassembled WGS sequence"/>
</dbReference>
<organism evidence="5">
    <name type="scientific">Melampsora larici-populina (strain 98AG31 / pathotype 3-4-7)</name>
    <name type="common">Poplar leaf rust fungus</name>
    <dbReference type="NCBI Taxonomy" id="747676"/>
    <lineage>
        <taxon>Eukaryota</taxon>
        <taxon>Fungi</taxon>
        <taxon>Dikarya</taxon>
        <taxon>Basidiomycota</taxon>
        <taxon>Pucciniomycotina</taxon>
        <taxon>Pucciniomycetes</taxon>
        <taxon>Pucciniales</taxon>
        <taxon>Melampsoraceae</taxon>
        <taxon>Melampsora</taxon>
    </lineage>
</organism>
<keyword evidence="3" id="KW-0732">Signal</keyword>
<dbReference type="KEGG" id="mlr:MELLADRAFT_118613"/>
<protein>
    <submittedName>
        <fullName evidence="4">Secreted protein</fullName>
    </submittedName>
</protein>
<feature type="compositionally biased region" description="Basic and acidic residues" evidence="1">
    <location>
        <begin position="420"/>
        <end position="429"/>
    </location>
</feature>
<feature type="region of interest" description="Disordered" evidence="1">
    <location>
        <begin position="300"/>
        <end position="370"/>
    </location>
</feature>
<feature type="compositionally biased region" description="Basic residues" evidence="1">
    <location>
        <begin position="310"/>
        <end position="323"/>
    </location>
</feature>
<feature type="compositionally biased region" description="Low complexity" evidence="1">
    <location>
        <begin position="250"/>
        <end position="261"/>
    </location>
</feature>
<dbReference type="EMBL" id="GL883186">
    <property type="protein sequence ID" value="EGF98082.1"/>
    <property type="molecule type" value="Genomic_DNA"/>
</dbReference>
<accession>F4SB96</accession>